<gene>
    <name evidence="2" type="ORF">RM519_13820</name>
</gene>
<keyword evidence="1" id="KW-0812">Transmembrane</keyword>
<reference evidence="2 3" key="1">
    <citation type="submission" date="2023-09" db="EMBL/GenBank/DDBJ databases">
        <authorList>
            <person name="Rey-Velasco X."/>
        </authorList>
    </citation>
    <scope>NUCLEOTIDE SEQUENCE [LARGE SCALE GENOMIC DNA]</scope>
    <source>
        <strain evidence="2 3">P050</strain>
    </source>
</reference>
<keyword evidence="1" id="KW-0472">Membrane</keyword>
<feature type="transmembrane region" description="Helical" evidence="1">
    <location>
        <begin position="112"/>
        <end position="129"/>
    </location>
</feature>
<evidence type="ECO:0000256" key="1">
    <source>
        <dbReference type="SAM" id="Phobius"/>
    </source>
</evidence>
<evidence type="ECO:0000313" key="2">
    <source>
        <dbReference type="EMBL" id="MDT0554335.1"/>
    </source>
</evidence>
<feature type="transmembrane region" description="Helical" evidence="1">
    <location>
        <begin position="55"/>
        <end position="74"/>
    </location>
</feature>
<dbReference type="Proteomes" id="UP001252186">
    <property type="component" value="Unassembled WGS sequence"/>
</dbReference>
<dbReference type="EMBL" id="JAVRHV010000009">
    <property type="protein sequence ID" value="MDT0554335.1"/>
    <property type="molecule type" value="Genomic_DNA"/>
</dbReference>
<dbReference type="RefSeq" id="WP_311594422.1">
    <property type="nucleotide sequence ID" value="NZ_JAVRHV010000009.1"/>
</dbReference>
<comment type="caution">
    <text evidence="2">The sequence shown here is derived from an EMBL/GenBank/DDBJ whole genome shotgun (WGS) entry which is preliminary data.</text>
</comment>
<sequence length="159" mass="19167">MKKQDSSHLLTGSLIIAFMLFIPYAFYLYKNFPDEKTYEFFNLTFTSNYFESVRYFMYNIFSKLIPLSLLLIWFTTCKHWWFHAIAIPISVYIFQFISVINDDTKYYDEYEFVYSLPITIIILAILYFIRSKIGIYIKAKDIKKEMDEQMNKAFVKKGE</sequence>
<feature type="transmembrane region" description="Helical" evidence="1">
    <location>
        <begin position="81"/>
        <end position="100"/>
    </location>
</feature>
<name>A0ABU2YAR5_9FLAO</name>
<keyword evidence="1" id="KW-1133">Transmembrane helix</keyword>
<protein>
    <submittedName>
        <fullName evidence="2">Uncharacterized protein</fullName>
    </submittedName>
</protein>
<feature type="transmembrane region" description="Helical" evidence="1">
    <location>
        <begin position="9"/>
        <end position="29"/>
    </location>
</feature>
<keyword evidence="3" id="KW-1185">Reference proteome</keyword>
<organism evidence="2 3">
    <name type="scientific">Urechidicola vernalis</name>
    <dbReference type="NCBI Taxonomy" id="3075600"/>
    <lineage>
        <taxon>Bacteria</taxon>
        <taxon>Pseudomonadati</taxon>
        <taxon>Bacteroidota</taxon>
        <taxon>Flavobacteriia</taxon>
        <taxon>Flavobacteriales</taxon>
        <taxon>Flavobacteriaceae</taxon>
        <taxon>Urechidicola</taxon>
    </lineage>
</organism>
<accession>A0ABU2YAR5</accession>
<proteinExistence type="predicted"/>
<evidence type="ECO:0000313" key="3">
    <source>
        <dbReference type="Proteomes" id="UP001252186"/>
    </source>
</evidence>